<keyword evidence="2 3" id="KW-0413">Isomerase</keyword>
<dbReference type="GO" id="GO:0016853">
    <property type="term" value="F:isomerase activity"/>
    <property type="evidence" value="ECO:0007669"/>
    <property type="project" value="UniProtKB-KW"/>
</dbReference>
<protein>
    <submittedName>
        <fullName evidence="3">2-methylaconitate cis-trans isomerase</fullName>
    </submittedName>
</protein>
<comment type="similarity">
    <text evidence="1">Belongs to the PrpF family.</text>
</comment>
<dbReference type="EMBL" id="FNCJ01000036">
    <property type="protein sequence ID" value="SDI81431.1"/>
    <property type="molecule type" value="Genomic_DNA"/>
</dbReference>
<gene>
    <name evidence="3" type="ORF">SAMN05216466_1363</name>
</gene>
<dbReference type="SUPFAM" id="SSF54506">
    <property type="entry name" value="Diaminopimelate epimerase-like"/>
    <property type="match status" value="2"/>
</dbReference>
<evidence type="ECO:0000313" key="3">
    <source>
        <dbReference type="EMBL" id="SDI81431.1"/>
    </source>
</evidence>
<dbReference type="Pfam" id="PF04303">
    <property type="entry name" value="PrpF"/>
    <property type="match status" value="1"/>
</dbReference>
<proteinExistence type="inferred from homology"/>
<reference evidence="3 4" key="1">
    <citation type="submission" date="2016-10" db="EMBL/GenBank/DDBJ databases">
        <authorList>
            <person name="de Groot N.N."/>
        </authorList>
    </citation>
    <scope>NUCLEOTIDE SEQUENCE [LARGE SCALE GENOMIC DNA]</scope>
    <source>
        <strain evidence="3 4">LMG 2247</strain>
    </source>
</reference>
<dbReference type="InterPro" id="IPR012709">
    <property type="entry name" value="PrpF"/>
</dbReference>
<sequence>MAHVPQIKIPATYMRGGTSKGVFFRLQDLPEAAQVPGAARDALLLRVIGSPDPYGKQIDGMGGATSSTSKTVIIAKSSKPDHDVDYLFGQVSIDKAFVDWSGNCGNLSAAVGPFAISAGLVDPSRIPHNGVATVRIWQANIGKTIIGHVPITNGAVQETGDFELDGVTFPAAEVQLEFMDPAAEEDGAGGAMFPTGNLIDDLEVPGVGTLKATMINAGIPTIFVDAEAIGYKGTELQDAINSDDKALAKFETIRAHGALRMGLITNIDEIATRQHTPKVAFVAKPAGYAASSGKQVAAGDVDLLVRAMSMGKLHHAMMGTAAVAIGTAAAIPGTLVNLAAGGGERQAVRFGHPSGTLRVGAEASKVDGEWVVKKAIMSRSARVLMEGWVRVPGDTF</sequence>
<dbReference type="RefSeq" id="WP_090695898.1">
    <property type="nucleotide sequence ID" value="NZ_CADERL010000010.1"/>
</dbReference>
<dbReference type="PANTHER" id="PTHR43709:SF2">
    <property type="entry name" value="DUF453 DOMAIN PROTEIN (AFU_ORTHOLOGUE AFUA_6G00360)"/>
    <property type="match status" value="1"/>
</dbReference>
<dbReference type="FunFam" id="3.10.310.10:FF:000018">
    <property type="entry name" value="2-methylaconitate cis-trans isomerase"/>
    <property type="match status" value="1"/>
</dbReference>
<dbReference type="OrthoDB" id="9779763at2"/>
<dbReference type="NCBIfam" id="TIGR02334">
    <property type="entry name" value="prpF"/>
    <property type="match status" value="1"/>
</dbReference>
<dbReference type="PANTHER" id="PTHR43709">
    <property type="entry name" value="ACONITATE ISOMERASE-RELATED"/>
    <property type="match status" value="1"/>
</dbReference>
<accession>A0A1G8NMA6</accession>
<dbReference type="Gene3D" id="3.10.310.10">
    <property type="entry name" value="Diaminopimelate Epimerase, Chain A, domain 1"/>
    <property type="match status" value="2"/>
</dbReference>
<evidence type="ECO:0000256" key="1">
    <source>
        <dbReference type="ARBA" id="ARBA00007673"/>
    </source>
</evidence>
<dbReference type="Proteomes" id="UP000199706">
    <property type="component" value="Unassembled WGS sequence"/>
</dbReference>
<dbReference type="GO" id="GO:0019629">
    <property type="term" value="P:propionate catabolic process, 2-methylcitrate cycle"/>
    <property type="evidence" value="ECO:0007669"/>
    <property type="project" value="InterPro"/>
</dbReference>
<dbReference type="InterPro" id="IPR007400">
    <property type="entry name" value="PrpF-like"/>
</dbReference>
<name>A0A1G8NMA6_9BURK</name>
<evidence type="ECO:0000313" key="4">
    <source>
        <dbReference type="Proteomes" id="UP000199706"/>
    </source>
</evidence>
<evidence type="ECO:0000256" key="2">
    <source>
        <dbReference type="ARBA" id="ARBA00023235"/>
    </source>
</evidence>
<organism evidence="3 4">
    <name type="scientific">Paraburkholderia phenazinium</name>
    <dbReference type="NCBI Taxonomy" id="60549"/>
    <lineage>
        <taxon>Bacteria</taxon>
        <taxon>Pseudomonadati</taxon>
        <taxon>Pseudomonadota</taxon>
        <taxon>Betaproteobacteria</taxon>
        <taxon>Burkholderiales</taxon>
        <taxon>Burkholderiaceae</taxon>
        <taxon>Paraburkholderia</taxon>
    </lineage>
</organism>
<dbReference type="AlphaFoldDB" id="A0A1G8NMA6"/>